<dbReference type="PANTHER" id="PTHR11439">
    <property type="entry name" value="GAG-POL-RELATED RETROTRANSPOSON"/>
    <property type="match status" value="1"/>
</dbReference>
<dbReference type="AlphaFoldDB" id="A0A2I0VG91"/>
<dbReference type="InterPro" id="IPR013103">
    <property type="entry name" value="RVT_2"/>
</dbReference>
<name>A0A2I0VG91_9ASPA</name>
<dbReference type="CDD" id="cd09272">
    <property type="entry name" value="RNase_HI_RT_Ty1"/>
    <property type="match status" value="1"/>
</dbReference>
<evidence type="ECO:0000259" key="1">
    <source>
        <dbReference type="Pfam" id="PF07727"/>
    </source>
</evidence>
<evidence type="ECO:0000313" key="3">
    <source>
        <dbReference type="Proteomes" id="UP000233837"/>
    </source>
</evidence>
<reference evidence="2 3" key="1">
    <citation type="journal article" date="2016" name="Sci. Rep.">
        <title>The Dendrobium catenatum Lindl. genome sequence provides insights into polysaccharide synthase, floral development and adaptive evolution.</title>
        <authorList>
            <person name="Zhang G.Q."/>
            <person name="Xu Q."/>
            <person name="Bian C."/>
            <person name="Tsai W.C."/>
            <person name="Yeh C.M."/>
            <person name="Liu K.W."/>
            <person name="Yoshida K."/>
            <person name="Zhang L.S."/>
            <person name="Chang S.B."/>
            <person name="Chen F."/>
            <person name="Shi Y."/>
            <person name="Su Y.Y."/>
            <person name="Zhang Y.Q."/>
            <person name="Chen L.J."/>
            <person name="Yin Y."/>
            <person name="Lin M."/>
            <person name="Huang H."/>
            <person name="Deng H."/>
            <person name="Wang Z.W."/>
            <person name="Zhu S.L."/>
            <person name="Zhao X."/>
            <person name="Deng C."/>
            <person name="Niu S.C."/>
            <person name="Huang J."/>
            <person name="Wang M."/>
            <person name="Liu G.H."/>
            <person name="Yang H.J."/>
            <person name="Xiao X.J."/>
            <person name="Hsiao Y.Y."/>
            <person name="Wu W.L."/>
            <person name="Chen Y.Y."/>
            <person name="Mitsuda N."/>
            <person name="Ohme-Takagi M."/>
            <person name="Luo Y.B."/>
            <person name="Van de Peer Y."/>
            <person name="Liu Z.J."/>
        </authorList>
    </citation>
    <scope>NUCLEOTIDE SEQUENCE [LARGE SCALE GENOMIC DNA]</scope>
    <source>
        <tissue evidence="2">The whole plant</tissue>
    </source>
</reference>
<protein>
    <submittedName>
        <fullName evidence="2">Retrovirus-related Pol polyprotein from transposon TNT 1-94</fullName>
    </submittedName>
</protein>
<keyword evidence="3" id="KW-1185">Reference proteome</keyword>
<accession>A0A2I0VG91</accession>
<dbReference type="SUPFAM" id="SSF56672">
    <property type="entry name" value="DNA/RNA polymerases"/>
    <property type="match status" value="1"/>
</dbReference>
<gene>
    <name evidence="2" type="ORF">MA16_Dca028061</name>
</gene>
<evidence type="ECO:0000313" key="2">
    <source>
        <dbReference type="EMBL" id="PKU62438.1"/>
    </source>
</evidence>
<dbReference type="Pfam" id="PF07727">
    <property type="entry name" value="RVT_2"/>
    <property type="match status" value="1"/>
</dbReference>
<organism evidence="2 3">
    <name type="scientific">Dendrobium catenatum</name>
    <dbReference type="NCBI Taxonomy" id="906689"/>
    <lineage>
        <taxon>Eukaryota</taxon>
        <taxon>Viridiplantae</taxon>
        <taxon>Streptophyta</taxon>
        <taxon>Embryophyta</taxon>
        <taxon>Tracheophyta</taxon>
        <taxon>Spermatophyta</taxon>
        <taxon>Magnoliopsida</taxon>
        <taxon>Liliopsida</taxon>
        <taxon>Asparagales</taxon>
        <taxon>Orchidaceae</taxon>
        <taxon>Epidendroideae</taxon>
        <taxon>Malaxideae</taxon>
        <taxon>Dendrobiinae</taxon>
        <taxon>Dendrobium</taxon>
    </lineage>
</organism>
<dbReference type="EMBL" id="KZ504389">
    <property type="protein sequence ID" value="PKU62438.1"/>
    <property type="molecule type" value="Genomic_DNA"/>
</dbReference>
<sequence>MDVKTAFLNGYLEEIIYMKQSKGFIIEGQEQKVCKLQRSIYGLKQASRSWNIRFDEAIKFYGFDQSLNEHCVYKYFKNQIVVLLILYIDDILLIGDNTELLFEVKKWLIKQFKMKDFGEASFILGIKLIRDHKNKILALSQAFYIEKILIRFEMQNSKKGNMPSCHGVYLSKKQCPQTKQAVDSLIYVILCTRPDICYVVGIVSRYQSNPGRFHWVAVKHIFKYLKRTKENMLVYSGSDLIPKGYTDADFQSDIDESKSTSDSIFILGGGAIVWRSIKQSCISDSTMKAEYVVATEAAKEAVWLRNFQIELKVVPNFEKPLTLFCDNSEAISNTKEVRNHKKAKHIDRKYHLIKEIVKEGKVSVQKITSQENIADPFTKTLPKRICQKHVQAMGLRKMPNLL</sequence>
<proteinExistence type="predicted"/>
<reference evidence="2 3" key="2">
    <citation type="journal article" date="2017" name="Nature">
        <title>The Apostasia genome and the evolution of orchids.</title>
        <authorList>
            <person name="Zhang G.Q."/>
            <person name="Liu K.W."/>
            <person name="Li Z."/>
            <person name="Lohaus R."/>
            <person name="Hsiao Y.Y."/>
            <person name="Niu S.C."/>
            <person name="Wang J.Y."/>
            <person name="Lin Y.C."/>
            <person name="Xu Q."/>
            <person name="Chen L.J."/>
            <person name="Yoshida K."/>
            <person name="Fujiwara S."/>
            <person name="Wang Z.W."/>
            <person name="Zhang Y.Q."/>
            <person name="Mitsuda N."/>
            <person name="Wang M."/>
            <person name="Liu G.H."/>
            <person name="Pecoraro L."/>
            <person name="Huang H.X."/>
            <person name="Xiao X.J."/>
            <person name="Lin M."/>
            <person name="Wu X.Y."/>
            <person name="Wu W.L."/>
            <person name="Chen Y.Y."/>
            <person name="Chang S.B."/>
            <person name="Sakamoto S."/>
            <person name="Ohme-Takagi M."/>
            <person name="Yagi M."/>
            <person name="Zeng S.J."/>
            <person name="Shen C.Y."/>
            <person name="Yeh C.M."/>
            <person name="Luo Y.B."/>
            <person name="Tsai W.C."/>
            <person name="Van de Peer Y."/>
            <person name="Liu Z.J."/>
        </authorList>
    </citation>
    <scope>NUCLEOTIDE SEQUENCE [LARGE SCALE GENOMIC DNA]</scope>
    <source>
        <tissue evidence="2">The whole plant</tissue>
    </source>
</reference>
<dbReference type="Proteomes" id="UP000233837">
    <property type="component" value="Unassembled WGS sequence"/>
</dbReference>
<dbReference type="InterPro" id="IPR043502">
    <property type="entry name" value="DNA/RNA_pol_sf"/>
</dbReference>
<feature type="domain" description="Reverse transcriptase Ty1/copia-type" evidence="1">
    <location>
        <begin position="1"/>
        <end position="163"/>
    </location>
</feature>
<dbReference type="PANTHER" id="PTHR11439:SF496">
    <property type="entry name" value="RNA-DIRECTED DNA POLYMERASE"/>
    <property type="match status" value="1"/>
</dbReference>